<feature type="transmembrane region" description="Helical" evidence="1">
    <location>
        <begin position="96"/>
        <end position="118"/>
    </location>
</feature>
<accession>A0ABU0K3L9</accession>
<sequence>MNQQEHFEHIHKIRRELEASFLDYWKQFSNLDSWQFWVVLAMFLLPLVVLYFKIDRSKIFLLGFLGYSIHVLAAYTDALGIRKSWWDYPYVIFPQLPGSLGIDASVIPVYFILLYQWCLNKKKNYWLYGTLSAFGFTFIVKPLLIWLNVFELYTNFFVLLLSYLFVVYAAKLITDIFIHMSKN</sequence>
<feature type="transmembrane region" description="Helical" evidence="1">
    <location>
        <begin position="59"/>
        <end position="76"/>
    </location>
</feature>
<evidence type="ECO:0000256" key="1">
    <source>
        <dbReference type="SAM" id="Phobius"/>
    </source>
</evidence>
<evidence type="ECO:0000313" key="3">
    <source>
        <dbReference type="Proteomes" id="UP001226720"/>
    </source>
</evidence>
<feature type="transmembrane region" description="Helical" evidence="1">
    <location>
        <begin position="125"/>
        <end position="147"/>
    </location>
</feature>
<keyword evidence="1" id="KW-0812">Transmembrane</keyword>
<keyword evidence="3" id="KW-1185">Reference proteome</keyword>
<dbReference type="EMBL" id="JAUSWM010000005">
    <property type="protein sequence ID" value="MDQ0483961.1"/>
    <property type="molecule type" value="Genomic_DNA"/>
</dbReference>
<dbReference type="RefSeq" id="WP_301552619.1">
    <property type="nucleotide sequence ID" value="NZ_JAQRMZ010000009.1"/>
</dbReference>
<feature type="transmembrane region" description="Helical" evidence="1">
    <location>
        <begin position="34"/>
        <end position="52"/>
    </location>
</feature>
<proteinExistence type="predicted"/>
<gene>
    <name evidence="2" type="ORF">QO000_002945</name>
</gene>
<keyword evidence="1" id="KW-1133">Transmembrane helix</keyword>
<organism evidence="2 3">
    <name type="scientific">Guptibacillus hwajinpoensis</name>
    <dbReference type="NCBI Taxonomy" id="208199"/>
    <lineage>
        <taxon>Bacteria</taxon>
        <taxon>Bacillati</taxon>
        <taxon>Bacillota</taxon>
        <taxon>Bacilli</taxon>
        <taxon>Bacillales</taxon>
        <taxon>Guptibacillaceae</taxon>
        <taxon>Guptibacillus</taxon>
    </lineage>
</organism>
<dbReference type="GeneID" id="301328270"/>
<feature type="transmembrane region" description="Helical" evidence="1">
    <location>
        <begin position="153"/>
        <end position="173"/>
    </location>
</feature>
<name>A0ABU0K3L9_9BACL</name>
<protein>
    <submittedName>
        <fullName evidence="2">Uncharacterized protein</fullName>
    </submittedName>
</protein>
<comment type="caution">
    <text evidence="2">The sequence shown here is derived from an EMBL/GenBank/DDBJ whole genome shotgun (WGS) entry which is preliminary data.</text>
</comment>
<keyword evidence="1" id="KW-0472">Membrane</keyword>
<reference evidence="2" key="1">
    <citation type="submission" date="2023-07" db="EMBL/GenBank/DDBJ databases">
        <title>Genomic Encyclopedia of Type Strains, Phase IV (KMG-IV): sequencing the most valuable type-strain genomes for metagenomic binning, comparative biology and taxonomic classification.</title>
        <authorList>
            <person name="Goeker M."/>
        </authorList>
    </citation>
    <scope>NUCLEOTIDE SEQUENCE [LARGE SCALE GENOMIC DNA]</scope>
    <source>
        <strain evidence="2">JSM 076093</strain>
    </source>
</reference>
<dbReference type="InterPro" id="IPR048147">
    <property type="entry name" value="CBO0543-like"/>
</dbReference>
<evidence type="ECO:0000313" key="2">
    <source>
        <dbReference type="EMBL" id="MDQ0483961.1"/>
    </source>
</evidence>
<dbReference type="NCBIfam" id="NF041644">
    <property type="entry name" value="CBO0543_fam"/>
    <property type="match status" value="1"/>
</dbReference>
<dbReference type="Proteomes" id="UP001226720">
    <property type="component" value="Unassembled WGS sequence"/>
</dbReference>